<reference evidence="2" key="2">
    <citation type="submission" date="2022-06" db="EMBL/GenBank/DDBJ databases">
        <title>Thermospira aquatica gen. nov., sp. nov.</title>
        <authorList>
            <person name="Ben Ali Gam Z."/>
            <person name="Labat M."/>
        </authorList>
    </citation>
    <scope>NUCLEOTIDE SEQUENCE</scope>
    <source>
        <strain evidence="2">F1F22</strain>
    </source>
</reference>
<dbReference type="InterPro" id="IPR013022">
    <property type="entry name" value="Xyl_isomerase-like_TIM-brl"/>
</dbReference>
<dbReference type="RefSeq" id="WP_271434586.1">
    <property type="nucleotide sequence ID" value="NZ_CP073355.1"/>
</dbReference>
<dbReference type="EMBL" id="CP073355">
    <property type="protein sequence ID" value="URA09457.1"/>
    <property type="molecule type" value="Genomic_DNA"/>
</dbReference>
<dbReference type="GO" id="GO:0008270">
    <property type="term" value="F:zinc ion binding"/>
    <property type="evidence" value="ECO:0007669"/>
    <property type="project" value="InterPro"/>
</dbReference>
<dbReference type="GO" id="GO:0003906">
    <property type="term" value="F:DNA-(apurinic or apyrimidinic site) endonuclease activity"/>
    <property type="evidence" value="ECO:0007669"/>
    <property type="project" value="TreeGrafter"/>
</dbReference>
<dbReference type="PANTHER" id="PTHR21445">
    <property type="entry name" value="ENDONUCLEASE IV ENDODEOXYRIBONUCLEASE IV"/>
    <property type="match status" value="1"/>
</dbReference>
<sequence length="280" mass="31369">MMKKLAILTPGVPYSTKKPKSSLHALERVAALGLDGIELEYVQGVRVDYSTMQQLGTKAKELGLVLTAHAPYYINLFSPEKPKVDKSYQYILDTARALDAAGGFSVVFHAAFYLQQSPSKVYGVVKEHLKHIADIAQKEALKVDIRPELMGKPTQFGNLDEILDICAEVGPPIKPCIDFAHLHARTGRFNTYEEFAKVFEKVKEKLGDDALQDMHIHYSGIQYGAKGEQKHLIFRLSDAKYREFCRALIDYNVKGALVIESPNIEGDTLLFKLTYEAMSD</sequence>
<dbReference type="AlphaFoldDB" id="A0AAX3BAX6"/>
<dbReference type="SMART" id="SM00518">
    <property type="entry name" value="AP2Ec"/>
    <property type="match status" value="1"/>
</dbReference>
<dbReference type="GO" id="GO:0008081">
    <property type="term" value="F:phosphoric diester hydrolase activity"/>
    <property type="evidence" value="ECO:0007669"/>
    <property type="project" value="TreeGrafter"/>
</dbReference>
<evidence type="ECO:0000259" key="1">
    <source>
        <dbReference type="Pfam" id="PF01261"/>
    </source>
</evidence>
<dbReference type="SUPFAM" id="SSF51658">
    <property type="entry name" value="Xylose isomerase-like"/>
    <property type="match status" value="1"/>
</dbReference>
<dbReference type="Proteomes" id="UP001056539">
    <property type="component" value="Chromosome"/>
</dbReference>
<dbReference type="PANTHER" id="PTHR21445:SF0">
    <property type="entry name" value="APURINIC-APYRIMIDINIC ENDONUCLEASE"/>
    <property type="match status" value="1"/>
</dbReference>
<dbReference type="InterPro" id="IPR001719">
    <property type="entry name" value="AP_endonuc_2"/>
</dbReference>
<organism evidence="2 3">
    <name type="scientific">Thermospira aquatica</name>
    <dbReference type="NCBI Taxonomy" id="2828656"/>
    <lineage>
        <taxon>Bacteria</taxon>
        <taxon>Pseudomonadati</taxon>
        <taxon>Spirochaetota</taxon>
        <taxon>Spirochaetia</taxon>
        <taxon>Brevinematales</taxon>
        <taxon>Thermospiraceae</taxon>
        <taxon>Thermospira</taxon>
    </lineage>
</organism>
<dbReference type="InterPro" id="IPR036237">
    <property type="entry name" value="Xyl_isomerase-like_sf"/>
</dbReference>
<dbReference type="GO" id="GO:0006284">
    <property type="term" value="P:base-excision repair"/>
    <property type="evidence" value="ECO:0007669"/>
    <property type="project" value="TreeGrafter"/>
</dbReference>
<dbReference type="KEGG" id="taqu:KDW03_08140"/>
<reference evidence="2" key="1">
    <citation type="submission" date="2021-04" db="EMBL/GenBank/DDBJ databases">
        <authorList>
            <person name="Postec A."/>
        </authorList>
    </citation>
    <scope>NUCLEOTIDE SEQUENCE</scope>
    <source>
        <strain evidence="2">F1F22</strain>
    </source>
</reference>
<dbReference type="Gene3D" id="3.20.20.150">
    <property type="entry name" value="Divalent-metal-dependent TIM barrel enzymes"/>
    <property type="match status" value="1"/>
</dbReference>
<evidence type="ECO:0000313" key="3">
    <source>
        <dbReference type="Proteomes" id="UP001056539"/>
    </source>
</evidence>
<feature type="domain" description="Xylose isomerase-like TIM barrel" evidence="1">
    <location>
        <begin position="26"/>
        <end position="263"/>
    </location>
</feature>
<evidence type="ECO:0000313" key="2">
    <source>
        <dbReference type="EMBL" id="URA09457.1"/>
    </source>
</evidence>
<keyword evidence="3" id="KW-1185">Reference proteome</keyword>
<protein>
    <submittedName>
        <fullName evidence="2">TIM barrel protein</fullName>
    </submittedName>
</protein>
<dbReference type="GO" id="GO:0003677">
    <property type="term" value="F:DNA binding"/>
    <property type="evidence" value="ECO:0007669"/>
    <property type="project" value="InterPro"/>
</dbReference>
<gene>
    <name evidence="2" type="ORF">KDW03_08140</name>
</gene>
<name>A0AAX3BAX6_9SPIR</name>
<proteinExistence type="predicted"/>
<dbReference type="Pfam" id="PF01261">
    <property type="entry name" value="AP_endonuc_2"/>
    <property type="match status" value="1"/>
</dbReference>
<accession>A0AAX3BAX6</accession>
<dbReference type="FunFam" id="3.20.20.150:FF:000017">
    <property type="entry name" value="Endonuclease IV related protein"/>
    <property type="match status" value="1"/>
</dbReference>